<sequence length="129" mass="13990">MQGVHLRKYGVEATFDFEVYEVDGIDLRVDWVPAQADCEIMKNGGASTLCDNTATDEGSTYRIVLTATEMQFASGVLKIVDAATKVFLDKVLVIETYGNASAQHAFDLDTALEDATIGTVTSSDHGLHR</sequence>
<reference evidence="1" key="1">
    <citation type="journal article" date="2015" name="Nature">
        <title>Complex archaea that bridge the gap between prokaryotes and eukaryotes.</title>
        <authorList>
            <person name="Spang A."/>
            <person name="Saw J.H."/>
            <person name="Jorgensen S.L."/>
            <person name="Zaremba-Niedzwiedzka K."/>
            <person name="Martijn J."/>
            <person name="Lind A.E."/>
            <person name="van Eijk R."/>
            <person name="Schleper C."/>
            <person name="Guy L."/>
            <person name="Ettema T.J."/>
        </authorList>
    </citation>
    <scope>NUCLEOTIDE SEQUENCE</scope>
</reference>
<evidence type="ECO:0000313" key="1">
    <source>
        <dbReference type="EMBL" id="KKM89444.1"/>
    </source>
</evidence>
<dbReference type="AlphaFoldDB" id="A0A0F9L3P4"/>
<organism evidence="1">
    <name type="scientific">marine sediment metagenome</name>
    <dbReference type="NCBI Taxonomy" id="412755"/>
    <lineage>
        <taxon>unclassified sequences</taxon>
        <taxon>metagenomes</taxon>
        <taxon>ecological metagenomes</taxon>
    </lineage>
</organism>
<name>A0A0F9L3P4_9ZZZZ</name>
<gene>
    <name evidence="1" type="ORF">LCGC14_1248630</name>
</gene>
<proteinExistence type="predicted"/>
<protein>
    <submittedName>
        <fullName evidence="1">Uncharacterized protein</fullName>
    </submittedName>
</protein>
<comment type="caution">
    <text evidence="1">The sequence shown here is derived from an EMBL/GenBank/DDBJ whole genome shotgun (WGS) entry which is preliminary data.</text>
</comment>
<accession>A0A0F9L3P4</accession>
<dbReference type="EMBL" id="LAZR01006816">
    <property type="protein sequence ID" value="KKM89444.1"/>
    <property type="molecule type" value="Genomic_DNA"/>
</dbReference>